<dbReference type="Proteomes" id="UP000249248">
    <property type="component" value="Unassembled WGS sequence"/>
</dbReference>
<evidence type="ECO:0000259" key="1">
    <source>
        <dbReference type="Pfam" id="PF01464"/>
    </source>
</evidence>
<dbReference type="InterPro" id="IPR008258">
    <property type="entry name" value="Transglycosylase_SLT_dom_1"/>
</dbReference>
<feature type="domain" description="Transglycosylase SLT" evidence="1">
    <location>
        <begin position="142"/>
        <end position="259"/>
    </location>
</feature>
<dbReference type="Gene3D" id="1.10.530.10">
    <property type="match status" value="1"/>
</dbReference>
<dbReference type="AlphaFoldDB" id="A0A2W1NSM4"/>
<name>A0A2W1NSM4_9FLAO</name>
<organism evidence="2 3">
    <name type="scientific">Putridiphycobacter roseus</name>
    <dbReference type="NCBI Taxonomy" id="2219161"/>
    <lineage>
        <taxon>Bacteria</taxon>
        <taxon>Pseudomonadati</taxon>
        <taxon>Bacteroidota</taxon>
        <taxon>Flavobacteriia</taxon>
        <taxon>Flavobacteriales</taxon>
        <taxon>Crocinitomicaceae</taxon>
        <taxon>Putridiphycobacter</taxon>
    </lineage>
</organism>
<dbReference type="Pfam" id="PF01464">
    <property type="entry name" value="SLT"/>
    <property type="match status" value="1"/>
</dbReference>
<dbReference type="OrthoDB" id="1466292at2"/>
<dbReference type="RefSeq" id="WP_111062638.1">
    <property type="nucleotide sequence ID" value="NZ_JBHUCU010000027.1"/>
</dbReference>
<protein>
    <recommendedName>
        <fullName evidence="1">Transglycosylase SLT domain-containing protein</fullName>
    </recommendedName>
</protein>
<proteinExistence type="predicted"/>
<gene>
    <name evidence="2" type="ORF">DNU06_07560</name>
</gene>
<dbReference type="InterPro" id="IPR023346">
    <property type="entry name" value="Lysozyme-like_dom_sf"/>
</dbReference>
<accession>A0A2W1NSM4</accession>
<reference evidence="2 3" key="1">
    <citation type="submission" date="2018-06" db="EMBL/GenBank/DDBJ databases">
        <title>The draft genome sequence of Crocinitomix sp. SM1701.</title>
        <authorList>
            <person name="Zhang X."/>
        </authorList>
    </citation>
    <scope>NUCLEOTIDE SEQUENCE [LARGE SCALE GENOMIC DNA]</scope>
    <source>
        <strain evidence="2 3">SM1701</strain>
    </source>
</reference>
<evidence type="ECO:0000313" key="3">
    <source>
        <dbReference type="Proteomes" id="UP000249248"/>
    </source>
</evidence>
<evidence type="ECO:0000313" key="2">
    <source>
        <dbReference type="EMBL" id="PZE17678.1"/>
    </source>
</evidence>
<dbReference type="EMBL" id="QKSB01000003">
    <property type="protein sequence ID" value="PZE17678.1"/>
    <property type="molecule type" value="Genomic_DNA"/>
</dbReference>
<keyword evidence="3" id="KW-1185">Reference proteome</keyword>
<dbReference type="SUPFAM" id="SSF53955">
    <property type="entry name" value="Lysozyme-like"/>
    <property type="match status" value="1"/>
</dbReference>
<sequence>MKQILFYSLIWAQTTLFGYAPEVIKLISVEKDTNQYTFVKTPDFYTEKWDTLAQPIFWRSVMKMTPDSCIINVASTRRILHKESVAKWNLMNDTQKEMARVELRKAYGLDSTERIYMTTGKRDFFQFTKVYPSISEAVKIFSKNETDPWYAQAILMIESPGKIAYSNVGAYGPFQLMKSVARSHGIKVDKYVDERKDFGKSAYASAHLLRTSCVPEAKRILSKFNIHVSKSMEYSLWFRLLVLHNYHAGAGNVNQVLTNVVKPNLGSKQLITKLWQSEYGRFKNSSQNYSQLALASLLILNEFITDECVEIIAK</sequence>
<comment type="caution">
    <text evidence="2">The sequence shown here is derived from an EMBL/GenBank/DDBJ whole genome shotgun (WGS) entry which is preliminary data.</text>
</comment>